<feature type="compositionally biased region" description="Polar residues" evidence="1">
    <location>
        <begin position="82"/>
        <end position="93"/>
    </location>
</feature>
<proteinExistence type="predicted"/>
<sequence>MNGGEVIDDISDVESAIVWTDNPELEYFRSMMTKRITEDSLIGDSTLGDMLEYEKYEDHHHDRRKDSNLLRKSPTSVAFGDLNTSGLSQQDENNTVDNIYTDDEDESIFPGLSKVNLMGDTDDDNDDEEELSPATETIFHPARYPYQQQQEHQQKEHQKENHRKQQQQRQNRPSPSNIYTWTTSMGENDFSSSSSQSPKKISTVQRNKERNDSDDDNQKFICCFSITQIMTFLIFVMIGASIFTAVIVSRNMSPKSSSSSSSSSSSVGSATTTNTPTSSPSSPESIDVVTTLPLSTSPTKSRTSPPTGKESTLLTIVPTSSSSLTSVSPTYSPTNSPTKRISTTSPTGLPSDDITPTSYPTYISTTTPTVTVRSPSLDPSTTPLTIDFQTWSPSTVSPTTQAIPAPPPFSCVSSIATTNTCYENGDDIEISFNNCDATSLDWIGIYPASSLELSDISDNPLAWLWSCGNQFCSDPVDGNGEATMFNVSGFGEFIILLLRDNADGDGTFLAYGIGNTFRISSSCN</sequence>
<evidence type="ECO:0000256" key="2">
    <source>
        <dbReference type="SAM" id="Phobius"/>
    </source>
</evidence>
<dbReference type="AlphaFoldDB" id="A0A1E7FE86"/>
<keyword evidence="2" id="KW-0472">Membrane</keyword>
<reference evidence="3 4" key="1">
    <citation type="submission" date="2016-09" db="EMBL/GenBank/DDBJ databases">
        <title>Extensive genetic diversity and differential bi-allelic expression allows diatom success in the polar Southern Ocean.</title>
        <authorList>
            <consortium name="DOE Joint Genome Institute"/>
            <person name="Mock T."/>
            <person name="Otillar R.P."/>
            <person name="Strauss J."/>
            <person name="Dupont C."/>
            <person name="Frickenhaus S."/>
            <person name="Maumus F."/>
            <person name="Mcmullan M."/>
            <person name="Sanges R."/>
            <person name="Schmutz J."/>
            <person name="Toseland A."/>
            <person name="Valas R."/>
            <person name="Veluchamy A."/>
            <person name="Ward B.J."/>
            <person name="Allen A."/>
            <person name="Barry K."/>
            <person name="Falciatore A."/>
            <person name="Ferrante M."/>
            <person name="Fortunato A.E."/>
            <person name="Gloeckner G."/>
            <person name="Gruber A."/>
            <person name="Hipkin R."/>
            <person name="Janech M."/>
            <person name="Kroth P."/>
            <person name="Leese F."/>
            <person name="Lindquist E."/>
            <person name="Lyon B.R."/>
            <person name="Martin J."/>
            <person name="Mayer C."/>
            <person name="Parker M."/>
            <person name="Quesneville H."/>
            <person name="Raymond J."/>
            <person name="Uhlig C."/>
            <person name="Valentin K.U."/>
            <person name="Worden A.Z."/>
            <person name="Armbrust E.V."/>
            <person name="Bowler C."/>
            <person name="Green B."/>
            <person name="Moulton V."/>
            <person name="Van Oosterhout C."/>
            <person name="Grigoriev I."/>
        </authorList>
    </citation>
    <scope>NUCLEOTIDE SEQUENCE [LARGE SCALE GENOMIC DNA]</scope>
    <source>
        <strain evidence="3 4">CCMP1102</strain>
    </source>
</reference>
<feature type="compositionally biased region" description="Acidic residues" evidence="1">
    <location>
        <begin position="120"/>
        <end position="131"/>
    </location>
</feature>
<gene>
    <name evidence="3" type="ORF">FRACYDRAFT_261265</name>
</gene>
<feature type="region of interest" description="Disordered" evidence="1">
    <location>
        <begin position="252"/>
        <end position="379"/>
    </location>
</feature>
<keyword evidence="2" id="KW-0812">Transmembrane</keyword>
<organism evidence="3 4">
    <name type="scientific">Fragilariopsis cylindrus CCMP1102</name>
    <dbReference type="NCBI Taxonomy" id="635003"/>
    <lineage>
        <taxon>Eukaryota</taxon>
        <taxon>Sar</taxon>
        <taxon>Stramenopiles</taxon>
        <taxon>Ochrophyta</taxon>
        <taxon>Bacillariophyta</taxon>
        <taxon>Bacillariophyceae</taxon>
        <taxon>Bacillariophycidae</taxon>
        <taxon>Bacillariales</taxon>
        <taxon>Bacillariaceae</taxon>
        <taxon>Fragilariopsis</taxon>
    </lineage>
</organism>
<keyword evidence="2" id="KW-1133">Transmembrane helix</keyword>
<dbReference type="InParanoid" id="A0A1E7FE86"/>
<dbReference type="EMBL" id="KV784358">
    <property type="protein sequence ID" value="OEU16488.1"/>
    <property type="molecule type" value="Genomic_DNA"/>
</dbReference>
<evidence type="ECO:0000313" key="3">
    <source>
        <dbReference type="EMBL" id="OEU16488.1"/>
    </source>
</evidence>
<dbReference type="Proteomes" id="UP000095751">
    <property type="component" value="Unassembled WGS sequence"/>
</dbReference>
<dbReference type="KEGG" id="fcy:FRACYDRAFT_261265"/>
<feature type="compositionally biased region" description="Low complexity" evidence="1">
    <location>
        <begin position="256"/>
        <end position="283"/>
    </location>
</feature>
<keyword evidence="4" id="KW-1185">Reference proteome</keyword>
<protein>
    <submittedName>
        <fullName evidence="3">Uncharacterized protein</fullName>
    </submittedName>
</protein>
<feature type="region of interest" description="Disordered" evidence="1">
    <location>
        <begin position="147"/>
        <end position="217"/>
    </location>
</feature>
<evidence type="ECO:0000256" key="1">
    <source>
        <dbReference type="SAM" id="MobiDB-lite"/>
    </source>
</evidence>
<feature type="compositionally biased region" description="Low complexity" evidence="1">
    <location>
        <begin position="354"/>
        <end position="376"/>
    </location>
</feature>
<feature type="compositionally biased region" description="Polar residues" evidence="1">
    <location>
        <begin position="173"/>
        <end position="190"/>
    </location>
</feature>
<feature type="compositionally biased region" description="Polar residues" evidence="1">
    <location>
        <begin position="335"/>
        <end position="348"/>
    </location>
</feature>
<evidence type="ECO:0000313" key="4">
    <source>
        <dbReference type="Proteomes" id="UP000095751"/>
    </source>
</evidence>
<feature type="compositionally biased region" description="Low complexity" evidence="1">
    <location>
        <begin position="290"/>
        <end position="334"/>
    </location>
</feature>
<name>A0A1E7FE86_9STRA</name>
<feature type="region of interest" description="Disordered" evidence="1">
    <location>
        <begin position="59"/>
        <end position="93"/>
    </location>
</feature>
<feature type="transmembrane region" description="Helical" evidence="2">
    <location>
        <begin position="229"/>
        <end position="248"/>
    </location>
</feature>
<feature type="region of interest" description="Disordered" evidence="1">
    <location>
        <begin position="113"/>
        <end position="132"/>
    </location>
</feature>
<accession>A0A1E7FE86</accession>
<dbReference type="OrthoDB" id="56438at2759"/>
<feature type="compositionally biased region" description="Basic and acidic residues" evidence="1">
    <location>
        <begin position="59"/>
        <end position="69"/>
    </location>
</feature>